<feature type="domain" description="DUSAM" evidence="1">
    <location>
        <begin position="150"/>
        <end position="253"/>
    </location>
</feature>
<protein>
    <submittedName>
        <fullName evidence="2">DUSAM domain-containing protein</fullName>
    </submittedName>
</protein>
<dbReference type="Proteomes" id="UP000182719">
    <property type="component" value="Unassembled WGS sequence"/>
</dbReference>
<gene>
    <name evidence="2" type="ORF">SAMN05444354_102355</name>
</gene>
<sequence>MTGEIDWEPIRALGQRVIERGEPLELSDEVRALLQRSAEEVALSPEDAENALRSVPTATSLLGEIRRRIREGSAQLGAATIRAYDLRDDGDLDGACRQMEEVLSVEVVPLYRERAEAMLREMTRLKSVAASGQVDLKLSDRALVPIFLHRVQQGHPLELNEGMRTFLRRSAADVGMSEAETEEALASPERAGALLGQIMGRLHEASDRLESAMDRMAELQDAGDLEGARQQIRDWLAVEVVPRFRRAAEEQLAYLDDPEPPG</sequence>
<dbReference type="InterPro" id="IPR011753">
    <property type="entry name" value="DUSAM_dom"/>
</dbReference>
<evidence type="ECO:0000259" key="1">
    <source>
        <dbReference type="Pfam" id="PF09543"/>
    </source>
</evidence>
<evidence type="ECO:0000313" key="3">
    <source>
        <dbReference type="Proteomes" id="UP000182719"/>
    </source>
</evidence>
<feature type="domain" description="DUSAM" evidence="1">
    <location>
        <begin position="6"/>
        <end position="122"/>
    </location>
</feature>
<accession>A0A1H7JWU6</accession>
<reference evidence="3" key="1">
    <citation type="submission" date="2016-10" db="EMBL/GenBank/DDBJ databases">
        <authorList>
            <person name="Varghese N."/>
            <person name="Submissions S."/>
        </authorList>
    </citation>
    <scope>NUCLEOTIDE SEQUENCE [LARGE SCALE GENOMIC DNA]</scope>
    <source>
        <strain evidence="3">DSM 17044</strain>
    </source>
</reference>
<dbReference type="AlphaFoldDB" id="A0A1H7JWU6"/>
<dbReference type="Pfam" id="PF09543">
    <property type="entry name" value="DUF2379"/>
    <property type="match status" value="2"/>
</dbReference>
<dbReference type="NCBIfam" id="TIGR02267">
    <property type="entry name" value="DUSAM domain"/>
    <property type="match status" value="2"/>
</dbReference>
<proteinExistence type="predicted"/>
<dbReference type="EMBL" id="FOAP01000002">
    <property type="protein sequence ID" value="SEK79181.1"/>
    <property type="molecule type" value="Genomic_DNA"/>
</dbReference>
<keyword evidence="3" id="KW-1185">Reference proteome</keyword>
<evidence type="ECO:0000313" key="2">
    <source>
        <dbReference type="EMBL" id="SEK79181.1"/>
    </source>
</evidence>
<dbReference type="RefSeq" id="WP_075005488.1">
    <property type="nucleotide sequence ID" value="NZ_FOAP01000002.1"/>
</dbReference>
<dbReference type="OrthoDB" id="5502188at2"/>
<name>A0A1H7JWU6_STIAU</name>
<organism evidence="2 3">
    <name type="scientific">Stigmatella aurantiaca</name>
    <dbReference type="NCBI Taxonomy" id="41"/>
    <lineage>
        <taxon>Bacteria</taxon>
        <taxon>Pseudomonadati</taxon>
        <taxon>Myxococcota</taxon>
        <taxon>Myxococcia</taxon>
        <taxon>Myxococcales</taxon>
        <taxon>Cystobacterineae</taxon>
        <taxon>Archangiaceae</taxon>
        <taxon>Stigmatella</taxon>
    </lineage>
</organism>